<keyword evidence="6" id="KW-1185">Reference proteome</keyword>
<dbReference type="RefSeq" id="WP_137261521.1">
    <property type="nucleotide sequence ID" value="NZ_SZQL01000006.1"/>
</dbReference>
<evidence type="ECO:0000256" key="1">
    <source>
        <dbReference type="ARBA" id="ARBA00007806"/>
    </source>
</evidence>
<dbReference type="SUPFAM" id="SSF56988">
    <property type="entry name" value="Anthrax protective antigen"/>
    <property type="match status" value="1"/>
</dbReference>
<dbReference type="InterPro" id="IPR033403">
    <property type="entry name" value="DUF5110"/>
</dbReference>
<evidence type="ECO:0000313" key="6">
    <source>
        <dbReference type="Proteomes" id="UP000305848"/>
    </source>
</evidence>
<evidence type="ECO:0000256" key="2">
    <source>
        <dbReference type="RuleBase" id="RU361185"/>
    </source>
</evidence>
<dbReference type="Gene3D" id="2.60.40.1760">
    <property type="entry name" value="glycosyl hydrolase (family 31)"/>
    <property type="match status" value="1"/>
</dbReference>
<dbReference type="Gene3D" id="2.60.40.1180">
    <property type="entry name" value="Golgi alpha-mannosidase II"/>
    <property type="match status" value="2"/>
</dbReference>
<dbReference type="Pfam" id="PF01055">
    <property type="entry name" value="Glyco_hydro_31_2nd"/>
    <property type="match status" value="1"/>
</dbReference>
<dbReference type="PANTHER" id="PTHR43863:SF2">
    <property type="entry name" value="MALTASE-GLUCOAMYLASE"/>
    <property type="match status" value="1"/>
</dbReference>
<dbReference type="InterPro" id="IPR025887">
    <property type="entry name" value="Glyco_hydro_31_N_dom"/>
</dbReference>
<dbReference type="EMBL" id="SZQL01000006">
    <property type="protein sequence ID" value="TKK68901.1"/>
    <property type="molecule type" value="Genomic_DNA"/>
</dbReference>
<feature type="signal peptide" evidence="3">
    <location>
        <begin position="1"/>
        <end position="25"/>
    </location>
</feature>
<accession>A0A4U3L196</accession>
<organism evidence="5 6">
    <name type="scientific">Ilyomonas limi</name>
    <dbReference type="NCBI Taxonomy" id="2575867"/>
    <lineage>
        <taxon>Bacteria</taxon>
        <taxon>Pseudomonadati</taxon>
        <taxon>Bacteroidota</taxon>
        <taxon>Chitinophagia</taxon>
        <taxon>Chitinophagales</taxon>
        <taxon>Chitinophagaceae</taxon>
        <taxon>Ilyomonas</taxon>
    </lineage>
</organism>
<evidence type="ECO:0000256" key="3">
    <source>
        <dbReference type="SAM" id="SignalP"/>
    </source>
</evidence>
<dbReference type="InterPro" id="IPR017853">
    <property type="entry name" value="GH"/>
</dbReference>
<keyword evidence="3" id="KW-0732">Signal</keyword>
<dbReference type="InterPro" id="IPR011658">
    <property type="entry name" value="PA14_dom"/>
</dbReference>
<dbReference type="PROSITE" id="PS51820">
    <property type="entry name" value="PA14"/>
    <property type="match status" value="1"/>
</dbReference>
<dbReference type="SUPFAM" id="SSF51011">
    <property type="entry name" value="Glycosyl hydrolase domain"/>
    <property type="match status" value="1"/>
</dbReference>
<reference evidence="5 6" key="1">
    <citation type="submission" date="2019-05" db="EMBL/GenBank/DDBJ databases">
        <title>Panacibacter sp. strain 17mud1-8 Genome sequencing and assembly.</title>
        <authorList>
            <person name="Chhetri G."/>
        </authorList>
    </citation>
    <scope>NUCLEOTIDE SEQUENCE [LARGE SCALE GENOMIC DNA]</scope>
    <source>
        <strain evidence="5 6">17mud1-8</strain>
    </source>
</reference>
<feature type="domain" description="PA14" evidence="4">
    <location>
        <begin position="230"/>
        <end position="378"/>
    </location>
</feature>
<dbReference type="Gene3D" id="2.60.120.380">
    <property type="match status" value="1"/>
</dbReference>
<dbReference type="Pfam" id="PF07691">
    <property type="entry name" value="PA14"/>
    <property type="match status" value="1"/>
</dbReference>
<feature type="chain" id="PRO_5020814764" evidence="3">
    <location>
        <begin position="26"/>
        <end position="956"/>
    </location>
</feature>
<dbReference type="SUPFAM" id="SSF51445">
    <property type="entry name" value="(Trans)glycosidases"/>
    <property type="match status" value="1"/>
</dbReference>
<proteinExistence type="inferred from homology"/>
<sequence length="956" mass="109106">MRNFLFKCSALLLTSCFLASHFAFAQQPFEKKADGIVVHIQSPAPGSAKTVRLQVIKDNIIRVSSTPANNFSPDTSLIIVYKNNNTGQFTATQNGDTVYVKTNTLTAKVLVTNGLVSFAKSNGEAILQEKRTADPMFKTAVFDGQPLYNINETFQTTDDDAWYGLGQHQSDVFNYRNHQVYLFQNNTEVAVPFLISRNNYGILWDNYSLTTVGNTRQMMPLSAFQLFSKDGTEGWLTATYRNNANDANAKTFQRAESDINYPFLSDTKLFLPDSFDVANGSITWEGSIASGFSGAHTLHFTYAGYVKVWLDGKLLFDRWRQAWNPGAAEVLVDLEKNKQYPIKIEWIPNGGESYLSAKWLNPAPEAAKNTFGFSSEAGKQMDYYFVYGQNMDSVITGYRLLTGKATIVPKWAMGFWQSRERYKTEEEILNTIAEFRKRRIPIDNIVQDWSYWKQEEWGSQQFDESRFPSPDSMIAQLHNKYHAHFMISVWPKFYEGIPNYTAMNEKGYLYKRNVADRQRDWIAQGYVSTFYDAFNPAARSAFWSLINKNLYSKGIDAWWMDASEPDILSNVSPEKRILEMTPVSLGPAAEYLNAYPLENAKGIFEGQRSVDPNKRVFLLTRSGFAGSQHYAAAIWSGDIAARWSDMKAQISAGINFSMSGIPYWTMDIGGFAVERRYEHPNATDLKEWQELQTRWYQFGTFCPLFRSHGQYPYREIFNIADEESTAYQSMLYYDKLRYRLMPYIYSLAGATHYKDYTIMRGLVMDFAKDTAVTNIGDQFMFGPALLINPVYTYNATNRKLYLPAGQGWYDIYSSKYYTGGQWITADAPYERMPLFVKEGSIVPTGPALQYTSEKKADPITLFVYTGKDGSFSLYEDGDTTYDYEKGAYSIIPFTYNEATKTLTIGKREGTYDGMLTNRTCNVVWINKNSNRALDFDKKPDASVQYNGNTVSLKMRK</sequence>
<evidence type="ECO:0000313" key="5">
    <source>
        <dbReference type="EMBL" id="TKK68901.1"/>
    </source>
</evidence>
<dbReference type="Pfam" id="PF17137">
    <property type="entry name" value="DUF5110"/>
    <property type="match status" value="1"/>
</dbReference>
<dbReference type="GO" id="GO:0005975">
    <property type="term" value="P:carbohydrate metabolic process"/>
    <property type="evidence" value="ECO:0007669"/>
    <property type="project" value="InterPro"/>
</dbReference>
<dbReference type="Pfam" id="PF13802">
    <property type="entry name" value="Gal_mutarotas_2"/>
    <property type="match status" value="1"/>
</dbReference>
<dbReference type="PANTHER" id="PTHR43863">
    <property type="entry name" value="HYDROLASE, PUTATIVE (AFU_ORTHOLOGUE AFUA_1G03140)-RELATED"/>
    <property type="match status" value="1"/>
</dbReference>
<dbReference type="InterPro" id="IPR051816">
    <property type="entry name" value="Glycosyl_Hydrolase_31"/>
</dbReference>
<dbReference type="OrthoDB" id="176168at2"/>
<keyword evidence="2" id="KW-0378">Hydrolase</keyword>
<dbReference type="InterPro" id="IPR000322">
    <property type="entry name" value="Glyco_hydro_31_TIM"/>
</dbReference>
<dbReference type="CDD" id="cd14752">
    <property type="entry name" value="GH31_N"/>
    <property type="match status" value="1"/>
</dbReference>
<dbReference type="InterPro" id="IPR011013">
    <property type="entry name" value="Gal_mutarotase_sf_dom"/>
</dbReference>
<dbReference type="InterPro" id="IPR048395">
    <property type="entry name" value="Glyco_hydro_31_C"/>
</dbReference>
<gene>
    <name evidence="5" type="ORF">FC093_09395</name>
</gene>
<dbReference type="InterPro" id="IPR013780">
    <property type="entry name" value="Glyco_hydro_b"/>
</dbReference>
<keyword evidence="2" id="KW-0326">Glycosidase</keyword>
<dbReference type="Pfam" id="PF21365">
    <property type="entry name" value="Glyco_hydro_31_3rd"/>
    <property type="match status" value="1"/>
</dbReference>
<dbReference type="AlphaFoldDB" id="A0A4U3L196"/>
<dbReference type="Proteomes" id="UP000305848">
    <property type="component" value="Unassembled WGS sequence"/>
</dbReference>
<evidence type="ECO:0000259" key="4">
    <source>
        <dbReference type="PROSITE" id="PS51820"/>
    </source>
</evidence>
<dbReference type="Gene3D" id="3.20.20.80">
    <property type="entry name" value="Glycosidases"/>
    <property type="match status" value="1"/>
</dbReference>
<dbReference type="SUPFAM" id="SSF74650">
    <property type="entry name" value="Galactose mutarotase-like"/>
    <property type="match status" value="1"/>
</dbReference>
<dbReference type="CDD" id="cd06591">
    <property type="entry name" value="GH31_xylosidase_XylS"/>
    <property type="match status" value="1"/>
</dbReference>
<name>A0A4U3L196_9BACT</name>
<comment type="similarity">
    <text evidence="1 2">Belongs to the glycosyl hydrolase 31 family.</text>
</comment>
<protein>
    <submittedName>
        <fullName evidence="5">DUF5110 domain-containing protein</fullName>
    </submittedName>
</protein>
<comment type="caution">
    <text evidence="5">The sequence shown here is derived from an EMBL/GenBank/DDBJ whole genome shotgun (WGS) entry which is preliminary data.</text>
</comment>
<dbReference type="InterPro" id="IPR037524">
    <property type="entry name" value="PA14/GLEYA"/>
</dbReference>
<dbReference type="GO" id="GO:0004553">
    <property type="term" value="F:hydrolase activity, hydrolyzing O-glycosyl compounds"/>
    <property type="evidence" value="ECO:0007669"/>
    <property type="project" value="InterPro"/>
</dbReference>
<dbReference type="GO" id="GO:0030246">
    <property type="term" value="F:carbohydrate binding"/>
    <property type="evidence" value="ECO:0007669"/>
    <property type="project" value="InterPro"/>
</dbReference>
<dbReference type="SMART" id="SM00758">
    <property type="entry name" value="PA14"/>
    <property type="match status" value="1"/>
</dbReference>